<comment type="caution">
    <text evidence="3">The sequence shown here is derived from an EMBL/GenBank/DDBJ whole genome shotgun (WGS) entry which is preliminary data.</text>
</comment>
<gene>
    <name evidence="3" type="ORF">KUV26_16380</name>
</gene>
<evidence type="ECO:0000259" key="1">
    <source>
        <dbReference type="Pfam" id="PF00534"/>
    </source>
</evidence>
<dbReference type="PANTHER" id="PTHR45947:SF3">
    <property type="entry name" value="SULFOQUINOVOSYL TRANSFERASE SQD2"/>
    <property type="match status" value="1"/>
</dbReference>
<feature type="domain" description="Glycosyl transferase family 1" evidence="1">
    <location>
        <begin position="221"/>
        <end position="379"/>
    </location>
</feature>
<dbReference type="PANTHER" id="PTHR45947">
    <property type="entry name" value="SULFOQUINOVOSYL TRANSFERASE SQD2"/>
    <property type="match status" value="1"/>
</dbReference>
<evidence type="ECO:0000313" key="3">
    <source>
        <dbReference type="EMBL" id="MBY6141018.1"/>
    </source>
</evidence>
<keyword evidence="4" id="KW-1185">Reference proteome</keyword>
<sequence length="416" mass="45702">MSASAEPVLYLSPYFWPEEIGSAPYCRELAEYLAERGYAVSALTFRPHYPSIEPFGDWAEGARDREMLGRIAIERVAVQARGSGGFKDRVRNDLRFLRRALWHALRGTHRRTGAIIAYVPSVLTLYGAMALKLRSGAPVIAVVHDIESGLAASLGIASNPLMLKIMRLAERIGLGFADEVVVLTEGMKRELEAIGCRRPVTVLPIWSQAAEEAPISPAAPVRVMYSGNFGKKQNLDQLLPLLSHLSDTMPEVEIVMRGGGSERPRIEAEAARRGIAKARFLELAPAEEFMASLQSANVHLVPQALNVANYALPSKLFSIMSAGRPYVCIAEPDSPLDVLARESGAGICVYPDDEARLCTEVAELLGDPARQQRMGEAGRAYVQQHMNRATIFNSYEAILRRLAGASREQRIAEIKH</sequence>
<dbReference type="Proteomes" id="UP000766629">
    <property type="component" value="Unassembled WGS sequence"/>
</dbReference>
<dbReference type="InterPro" id="IPR050194">
    <property type="entry name" value="Glycosyltransferase_grp1"/>
</dbReference>
<evidence type="ECO:0000259" key="2">
    <source>
        <dbReference type="Pfam" id="PF13579"/>
    </source>
</evidence>
<feature type="domain" description="Glycosyltransferase subfamily 4-like N-terminal" evidence="2">
    <location>
        <begin position="21"/>
        <end position="206"/>
    </location>
</feature>
<organism evidence="3 4">
    <name type="scientific">Leisingera daeponensis</name>
    <dbReference type="NCBI Taxonomy" id="405746"/>
    <lineage>
        <taxon>Bacteria</taxon>
        <taxon>Pseudomonadati</taxon>
        <taxon>Pseudomonadota</taxon>
        <taxon>Alphaproteobacteria</taxon>
        <taxon>Rhodobacterales</taxon>
        <taxon>Roseobacteraceae</taxon>
        <taxon>Leisingera</taxon>
    </lineage>
</organism>
<dbReference type="InterPro" id="IPR028098">
    <property type="entry name" value="Glyco_trans_4-like_N"/>
</dbReference>
<dbReference type="Pfam" id="PF00534">
    <property type="entry name" value="Glycos_transf_1"/>
    <property type="match status" value="1"/>
</dbReference>
<proteinExistence type="predicted"/>
<dbReference type="Pfam" id="PF13579">
    <property type="entry name" value="Glyco_trans_4_4"/>
    <property type="match status" value="1"/>
</dbReference>
<dbReference type="SUPFAM" id="SSF53756">
    <property type="entry name" value="UDP-Glycosyltransferase/glycogen phosphorylase"/>
    <property type="match status" value="1"/>
</dbReference>
<protein>
    <submittedName>
        <fullName evidence="3">Glycosyltransferase family 4 protein</fullName>
    </submittedName>
</protein>
<dbReference type="RefSeq" id="WP_222509125.1">
    <property type="nucleotide sequence ID" value="NZ_JAHVJA010000008.1"/>
</dbReference>
<evidence type="ECO:0000313" key="4">
    <source>
        <dbReference type="Proteomes" id="UP000766629"/>
    </source>
</evidence>
<dbReference type="CDD" id="cd03794">
    <property type="entry name" value="GT4_WbuB-like"/>
    <property type="match status" value="1"/>
</dbReference>
<dbReference type="Gene3D" id="3.40.50.2000">
    <property type="entry name" value="Glycogen Phosphorylase B"/>
    <property type="match status" value="2"/>
</dbReference>
<dbReference type="InterPro" id="IPR001296">
    <property type="entry name" value="Glyco_trans_1"/>
</dbReference>
<dbReference type="EMBL" id="JAHVJA010000008">
    <property type="protein sequence ID" value="MBY6141018.1"/>
    <property type="molecule type" value="Genomic_DNA"/>
</dbReference>
<name>A0ABS7NII5_9RHOB</name>
<accession>A0ABS7NII5</accession>
<reference evidence="3 4" key="1">
    <citation type="submission" date="2021-06" db="EMBL/GenBank/DDBJ databases">
        <title>50 bacteria genomes isolated from Dapeng, Shenzhen, China.</title>
        <authorList>
            <person name="Zheng W."/>
            <person name="Yu S."/>
            <person name="Huang Y."/>
        </authorList>
    </citation>
    <scope>NUCLEOTIDE SEQUENCE [LARGE SCALE GENOMIC DNA]</scope>
    <source>
        <strain evidence="3 4">DP1N14-2</strain>
    </source>
</reference>